<dbReference type="AlphaFoldDB" id="A0A1J5RAQ1"/>
<accession>A0A1J5RAQ1</accession>
<sequence length="164" mass="18890">MKTADFTTTIWVDQTPKATFDAINNVRGWWSENIEGNTDKLNAEFMYGYKDVHLSKMKIIEFVPGKKVVWLVLENHFDFTKDQSEWKGNKIIFEITEKDKQTQVQFTQEGLVPAYECYNVCQDAWTSYIQGSLKDLITTGTGKPNSKEGGLNAELIEKWGLHKK</sequence>
<dbReference type="SUPFAM" id="SSF55961">
    <property type="entry name" value="Bet v1-like"/>
    <property type="match status" value="1"/>
</dbReference>
<gene>
    <name evidence="1" type="ORF">GALL_251760</name>
</gene>
<organism evidence="1">
    <name type="scientific">mine drainage metagenome</name>
    <dbReference type="NCBI Taxonomy" id="410659"/>
    <lineage>
        <taxon>unclassified sequences</taxon>
        <taxon>metagenomes</taxon>
        <taxon>ecological metagenomes</taxon>
    </lineage>
</organism>
<evidence type="ECO:0008006" key="2">
    <source>
        <dbReference type="Google" id="ProtNLM"/>
    </source>
</evidence>
<dbReference type="InterPro" id="IPR023393">
    <property type="entry name" value="START-like_dom_sf"/>
</dbReference>
<dbReference type="EMBL" id="MLJW01000220">
    <property type="protein sequence ID" value="OIQ92881.1"/>
    <property type="molecule type" value="Genomic_DNA"/>
</dbReference>
<evidence type="ECO:0000313" key="1">
    <source>
        <dbReference type="EMBL" id="OIQ92881.1"/>
    </source>
</evidence>
<proteinExistence type="predicted"/>
<reference evidence="1" key="1">
    <citation type="submission" date="2016-10" db="EMBL/GenBank/DDBJ databases">
        <title>Sequence of Gallionella enrichment culture.</title>
        <authorList>
            <person name="Poehlein A."/>
            <person name="Muehling M."/>
            <person name="Daniel R."/>
        </authorList>
    </citation>
    <scope>NUCLEOTIDE SEQUENCE</scope>
</reference>
<protein>
    <recommendedName>
        <fullName evidence="2">SRPBCC domain-containing protein</fullName>
    </recommendedName>
</protein>
<comment type="caution">
    <text evidence="1">The sequence shown here is derived from an EMBL/GenBank/DDBJ whole genome shotgun (WGS) entry which is preliminary data.</text>
</comment>
<dbReference type="Gene3D" id="3.30.530.20">
    <property type="match status" value="1"/>
</dbReference>
<name>A0A1J5RAQ1_9ZZZZ</name>